<sequence length="146" mass="16501">MLYRSMFPQDVFAQMNRLQREMQDLFDFESGIRGMTRGSFPAINLGATPHSVEMYLFAPGLDPSAIEVNLERGVLTVSGERKDSLATQQQNAAVHINERFAGQFRRVVSLPDDIDPDGVAANYRDGVLHVSIRRREEAQPRRISVH</sequence>
<dbReference type="Pfam" id="PF00011">
    <property type="entry name" value="HSP20"/>
    <property type="match status" value="1"/>
</dbReference>
<accession>A0A239F824</accession>
<dbReference type="InterPro" id="IPR002068">
    <property type="entry name" value="A-crystallin/Hsp20_dom"/>
</dbReference>
<dbReference type="Proteomes" id="UP000198284">
    <property type="component" value="Unassembled WGS sequence"/>
</dbReference>
<dbReference type="InterPro" id="IPR031107">
    <property type="entry name" value="Small_HSP"/>
</dbReference>
<gene>
    <name evidence="4" type="ORF">SAMN06265795_103207</name>
</gene>
<dbReference type="OrthoDB" id="5295562at2"/>
<dbReference type="CDD" id="cd06464">
    <property type="entry name" value="ACD_sHsps-like"/>
    <property type="match status" value="1"/>
</dbReference>
<dbReference type="Gene3D" id="2.60.40.790">
    <property type="match status" value="1"/>
</dbReference>
<evidence type="ECO:0000256" key="1">
    <source>
        <dbReference type="PROSITE-ProRule" id="PRU00285"/>
    </source>
</evidence>
<evidence type="ECO:0000313" key="4">
    <source>
        <dbReference type="EMBL" id="SNS52463.1"/>
    </source>
</evidence>
<dbReference type="InterPro" id="IPR008978">
    <property type="entry name" value="HSP20-like_chaperone"/>
</dbReference>
<reference evidence="4 5" key="1">
    <citation type="submission" date="2017-06" db="EMBL/GenBank/DDBJ databases">
        <authorList>
            <person name="Kim H.J."/>
            <person name="Triplett B.A."/>
        </authorList>
    </citation>
    <scope>NUCLEOTIDE SEQUENCE [LARGE SCALE GENOMIC DNA]</scope>
    <source>
        <strain evidence="4 5">U15</strain>
    </source>
</reference>
<comment type="similarity">
    <text evidence="1 2">Belongs to the small heat shock protein (HSP20) family.</text>
</comment>
<dbReference type="PANTHER" id="PTHR11527">
    <property type="entry name" value="HEAT-SHOCK PROTEIN 20 FAMILY MEMBER"/>
    <property type="match status" value="1"/>
</dbReference>
<organism evidence="4 5">
    <name type="scientific">Noviherbaspirillum humi</name>
    <dbReference type="NCBI Taxonomy" id="1688639"/>
    <lineage>
        <taxon>Bacteria</taxon>
        <taxon>Pseudomonadati</taxon>
        <taxon>Pseudomonadota</taxon>
        <taxon>Betaproteobacteria</taxon>
        <taxon>Burkholderiales</taxon>
        <taxon>Oxalobacteraceae</taxon>
        <taxon>Noviherbaspirillum</taxon>
    </lineage>
</organism>
<dbReference type="AlphaFoldDB" id="A0A239F824"/>
<dbReference type="EMBL" id="FZOT01000003">
    <property type="protein sequence ID" value="SNS52463.1"/>
    <property type="molecule type" value="Genomic_DNA"/>
</dbReference>
<dbReference type="RefSeq" id="WP_089398856.1">
    <property type="nucleotide sequence ID" value="NZ_FZOT01000003.1"/>
</dbReference>
<protein>
    <submittedName>
        <fullName evidence="4">HSP20 family protein</fullName>
    </submittedName>
</protein>
<proteinExistence type="inferred from homology"/>
<name>A0A239F824_9BURK</name>
<evidence type="ECO:0000256" key="2">
    <source>
        <dbReference type="RuleBase" id="RU003616"/>
    </source>
</evidence>
<keyword evidence="5" id="KW-1185">Reference proteome</keyword>
<dbReference type="SUPFAM" id="SSF49764">
    <property type="entry name" value="HSP20-like chaperones"/>
    <property type="match status" value="1"/>
</dbReference>
<evidence type="ECO:0000259" key="3">
    <source>
        <dbReference type="PROSITE" id="PS01031"/>
    </source>
</evidence>
<evidence type="ECO:0000313" key="5">
    <source>
        <dbReference type="Proteomes" id="UP000198284"/>
    </source>
</evidence>
<feature type="domain" description="SHSP" evidence="3">
    <location>
        <begin position="34"/>
        <end position="146"/>
    </location>
</feature>
<dbReference type="PROSITE" id="PS01031">
    <property type="entry name" value="SHSP"/>
    <property type="match status" value="1"/>
</dbReference>